<proteinExistence type="predicted"/>
<organism evidence="2 3">
    <name type="scientific">Candidatus Nitrosocosmicus franklandianus</name>
    <dbReference type="NCBI Taxonomy" id="1798806"/>
    <lineage>
        <taxon>Archaea</taxon>
        <taxon>Nitrososphaerota</taxon>
        <taxon>Nitrososphaeria</taxon>
        <taxon>Nitrososphaerales</taxon>
        <taxon>Nitrososphaeraceae</taxon>
        <taxon>Candidatus Nitrosocosmicus</taxon>
    </lineage>
</organism>
<dbReference type="Proteomes" id="UP000294299">
    <property type="component" value="Chromosome NFRAN"/>
</dbReference>
<protein>
    <submittedName>
        <fullName evidence="2">Uncharacterized protein</fullName>
    </submittedName>
</protein>
<feature type="transmembrane region" description="Helical" evidence="1">
    <location>
        <begin position="21"/>
        <end position="42"/>
    </location>
</feature>
<keyword evidence="1" id="KW-1133">Transmembrane helix</keyword>
<feature type="transmembrane region" description="Helical" evidence="1">
    <location>
        <begin position="62"/>
        <end position="81"/>
    </location>
</feature>
<name>A0A484II26_9ARCH</name>
<sequence length="92" mass="10914">MDFDKIDKRIRDKDRDRRKEWMFPLGILFIVMATIILIRNLILISTEFGTDFFIDNFLSPEITNEKFAIAMYGIGLVLIYFGKRTRQGNFQT</sequence>
<keyword evidence="1" id="KW-0812">Transmembrane</keyword>
<gene>
    <name evidence="2" type="ORF">NFRAN_2226</name>
</gene>
<dbReference type="EMBL" id="LR216287">
    <property type="protein sequence ID" value="VFJ14548.1"/>
    <property type="molecule type" value="Genomic_DNA"/>
</dbReference>
<keyword evidence="3" id="KW-1185">Reference proteome</keyword>
<accession>A0A484II26</accession>
<dbReference type="KEGG" id="nfn:NFRAN_2226"/>
<evidence type="ECO:0000256" key="1">
    <source>
        <dbReference type="SAM" id="Phobius"/>
    </source>
</evidence>
<dbReference type="RefSeq" id="WP_134484722.1">
    <property type="nucleotide sequence ID" value="NZ_LR216287.1"/>
</dbReference>
<reference evidence="2 3" key="1">
    <citation type="submission" date="2019-02" db="EMBL/GenBank/DDBJ databases">
        <authorList>
            <person name="Lehtovirta-Morley E L."/>
        </authorList>
    </citation>
    <scope>NUCLEOTIDE SEQUENCE [LARGE SCALE GENOMIC DNA]</scope>
    <source>
        <strain evidence="2">NFRAN1</strain>
    </source>
</reference>
<keyword evidence="1" id="KW-0472">Membrane</keyword>
<dbReference type="GeneID" id="39421460"/>
<evidence type="ECO:0000313" key="2">
    <source>
        <dbReference type="EMBL" id="VFJ14548.1"/>
    </source>
</evidence>
<dbReference type="AlphaFoldDB" id="A0A484II26"/>
<dbReference type="OrthoDB" id="8673at2157"/>
<evidence type="ECO:0000313" key="3">
    <source>
        <dbReference type="Proteomes" id="UP000294299"/>
    </source>
</evidence>